<sequence length="65" mass="7280">MFGHGGEFPADRAYHRVRVRCIGIDGILCKIPTEYHNIPYYSGGAFPYIGRTGRLPVSLRLSLTL</sequence>
<accession>A0A4Z2FUR3</accession>
<organism evidence="1 2">
    <name type="scientific">Liparis tanakae</name>
    <name type="common">Tanaka's snailfish</name>
    <dbReference type="NCBI Taxonomy" id="230148"/>
    <lineage>
        <taxon>Eukaryota</taxon>
        <taxon>Metazoa</taxon>
        <taxon>Chordata</taxon>
        <taxon>Craniata</taxon>
        <taxon>Vertebrata</taxon>
        <taxon>Euteleostomi</taxon>
        <taxon>Actinopterygii</taxon>
        <taxon>Neopterygii</taxon>
        <taxon>Teleostei</taxon>
        <taxon>Neoteleostei</taxon>
        <taxon>Acanthomorphata</taxon>
        <taxon>Eupercaria</taxon>
        <taxon>Perciformes</taxon>
        <taxon>Cottioidei</taxon>
        <taxon>Cottales</taxon>
        <taxon>Liparidae</taxon>
        <taxon>Liparis</taxon>
    </lineage>
</organism>
<gene>
    <name evidence="1" type="ORF">EYF80_044822</name>
</gene>
<name>A0A4Z2FUR3_9TELE</name>
<proteinExistence type="predicted"/>
<protein>
    <submittedName>
        <fullName evidence="1">Uncharacterized protein</fullName>
    </submittedName>
</protein>
<evidence type="ECO:0000313" key="1">
    <source>
        <dbReference type="EMBL" id="TNN44968.1"/>
    </source>
</evidence>
<comment type="caution">
    <text evidence="1">The sequence shown here is derived from an EMBL/GenBank/DDBJ whole genome shotgun (WGS) entry which is preliminary data.</text>
</comment>
<evidence type="ECO:0000313" key="2">
    <source>
        <dbReference type="Proteomes" id="UP000314294"/>
    </source>
</evidence>
<dbReference type="AlphaFoldDB" id="A0A4Z2FUR3"/>
<dbReference type="Proteomes" id="UP000314294">
    <property type="component" value="Unassembled WGS sequence"/>
</dbReference>
<reference evidence="1 2" key="1">
    <citation type="submission" date="2019-03" db="EMBL/GenBank/DDBJ databases">
        <title>First draft genome of Liparis tanakae, snailfish: a comprehensive survey of snailfish specific genes.</title>
        <authorList>
            <person name="Kim W."/>
            <person name="Song I."/>
            <person name="Jeong J.-H."/>
            <person name="Kim D."/>
            <person name="Kim S."/>
            <person name="Ryu S."/>
            <person name="Song J.Y."/>
            <person name="Lee S.K."/>
        </authorList>
    </citation>
    <scope>NUCLEOTIDE SEQUENCE [LARGE SCALE GENOMIC DNA]</scope>
    <source>
        <tissue evidence="1">Muscle</tissue>
    </source>
</reference>
<dbReference type="EMBL" id="SRLO01000874">
    <property type="protein sequence ID" value="TNN44968.1"/>
    <property type="molecule type" value="Genomic_DNA"/>
</dbReference>
<keyword evidence="2" id="KW-1185">Reference proteome</keyword>